<sequence>MRKEHKWLWAAAAVAMAAGICMGCGAKSDGGKDQAAVQEEKGREESTEQAAASQNGGDQKITLLLTYPKEKAVLYQCIEDFTAETGIQVEIQYMPLADSRKQINIMVASDSLPDVMDVDNTDTATYAKMGILADITDHVNSELELDQYYSSILGQNQYEGRYYGLPFTSNNLCLYYNQELLDKAGVTEVPASWDEVLEACGKLKEIGVNGFGVAGSQTTDTTFQMWPFIWGSGSDVDHIDSPETVETLKFYETMVENQYMSTEVVNYNSGDNANQFIAGKTAMIVDGPWRLSSIQADAGFEFGVAKIPEGNAGFKTVLGGHNFAISNTGNVDLSWEFVKYMNRPEVMVKYSEAENYIPSRKDVAAESEYFAKEPIRTFVEMQDYAVAMPVENYNKISDILIEMWQSVVLGAKDPEQAAKDAGASIAGL</sequence>
<dbReference type="SUPFAM" id="SSF53850">
    <property type="entry name" value="Periplasmic binding protein-like II"/>
    <property type="match status" value="1"/>
</dbReference>
<evidence type="ECO:0000313" key="6">
    <source>
        <dbReference type="Proteomes" id="UP000037392"/>
    </source>
</evidence>
<dbReference type="GeneID" id="93163174"/>
<dbReference type="InterPro" id="IPR006059">
    <property type="entry name" value="SBP"/>
</dbReference>
<keyword evidence="3 4" id="KW-0732">Signal</keyword>
<evidence type="ECO:0000256" key="4">
    <source>
        <dbReference type="SAM" id="SignalP"/>
    </source>
</evidence>
<organism evidence="5 6">
    <name type="scientific">[Clostridium] citroniae WAL-19142</name>
    <dbReference type="NCBI Taxonomy" id="742734"/>
    <lineage>
        <taxon>Bacteria</taxon>
        <taxon>Bacillati</taxon>
        <taxon>Bacillota</taxon>
        <taxon>Clostridia</taxon>
        <taxon>Lachnospirales</taxon>
        <taxon>Lachnospiraceae</taxon>
        <taxon>Enterocloster</taxon>
    </lineage>
</organism>
<reference evidence="5 6" key="1">
    <citation type="submission" date="2011-04" db="EMBL/GenBank/DDBJ databases">
        <title>The Genome Sequence of Clostridium citroniae WAL-19142.</title>
        <authorList>
            <consortium name="The Broad Institute Genome Sequencing Platform"/>
            <person name="Earl A."/>
            <person name="Ward D."/>
            <person name="Feldgarden M."/>
            <person name="Gevers D."/>
            <person name="Warren Y.A."/>
            <person name="Tyrrell K.L."/>
            <person name="Citron D.M."/>
            <person name="Goldstein E.J."/>
            <person name="Daigneault M."/>
            <person name="Allen-Vercoe E."/>
            <person name="Young S.K."/>
            <person name="Zeng Q."/>
            <person name="Gargeya S."/>
            <person name="Fitzgerald M."/>
            <person name="Haas B."/>
            <person name="Abouelleil A."/>
            <person name="Alvarado L."/>
            <person name="Arachchi H.M."/>
            <person name="Berlin A."/>
            <person name="Brown A."/>
            <person name="Chapman S.B."/>
            <person name="Chen Z."/>
            <person name="Dunbar C."/>
            <person name="Freedman E."/>
            <person name="Gearin G."/>
            <person name="Gellesch M."/>
            <person name="Goldberg J."/>
            <person name="Griggs A."/>
            <person name="Gujja S."/>
            <person name="Heilman E.R."/>
            <person name="Heiman D."/>
            <person name="Howarth C."/>
            <person name="Larson L."/>
            <person name="Lui A."/>
            <person name="MacDonald P.J."/>
            <person name="Mehta T."/>
            <person name="Montmayeur A."/>
            <person name="Murphy C."/>
            <person name="Neiman D."/>
            <person name="Pearson M."/>
            <person name="Priest M."/>
            <person name="Roberts A."/>
            <person name="Saif S."/>
            <person name="Shea T."/>
            <person name="Shenoy N."/>
            <person name="Sisk P."/>
            <person name="Stolte C."/>
            <person name="Sykes S."/>
            <person name="White J."/>
            <person name="Yandava C."/>
            <person name="Wortman J."/>
            <person name="Nusbaum C."/>
            <person name="Birren B."/>
        </authorList>
    </citation>
    <scope>NUCLEOTIDE SEQUENCE [LARGE SCALE GENOMIC DNA]</scope>
    <source>
        <strain evidence="5 6">WAL-19142</strain>
    </source>
</reference>
<dbReference type="PANTHER" id="PTHR30061:SF50">
    <property type="entry name" value="MALTOSE_MALTODEXTRIN-BINDING PERIPLASMIC PROTEIN"/>
    <property type="match status" value="1"/>
</dbReference>
<dbReference type="RefSeq" id="WP_227162503.1">
    <property type="nucleotide sequence ID" value="NZ_KQ235878.1"/>
</dbReference>
<gene>
    <name evidence="5" type="ORF">HMPREF9470_02684</name>
</gene>
<feature type="chain" id="PRO_5038588042" evidence="4">
    <location>
        <begin position="27"/>
        <end position="428"/>
    </location>
</feature>
<accession>A0A0J9ES07</accession>
<evidence type="ECO:0000256" key="2">
    <source>
        <dbReference type="ARBA" id="ARBA00022448"/>
    </source>
</evidence>
<evidence type="ECO:0000256" key="1">
    <source>
        <dbReference type="ARBA" id="ARBA00008520"/>
    </source>
</evidence>
<name>A0A0J9ES07_9FIRM</name>
<dbReference type="PANTHER" id="PTHR30061">
    <property type="entry name" value="MALTOSE-BINDING PERIPLASMIC PROTEIN"/>
    <property type="match status" value="1"/>
</dbReference>
<comment type="caution">
    <text evidence="5">The sequence shown here is derived from an EMBL/GenBank/DDBJ whole genome shotgun (WGS) entry which is preliminary data.</text>
</comment>
<dbReference type="Pfam" id="PF13416">
    <property type="entry name" value="SBP_bac_8"/>
    <property type="match status" value="1"/>
</dbReference>
<dbReference type="GO" id="GO:1901982">
    <property type="term" value="F:maltose binding"/>
    <property type="evidence" value="ECO:0007669"/>
    <property type="project" value="TreeGrafter"/>
</dbReference>
<dbReference type="EMBL" id="ADLK01000022">
    <property type="protein sequence ID" value="KMW18580.1"/>
    <property type="molecule type" value="Genomic_DNA"/>
</dbReference>
<dbReference type="Proteomes" id="UP000037392">
    <property type="component" value="Unassembled WGS sequence"/>
</dbReference>
<dbReference type="CDD" id="cd13585">
    <property type="entry name" value="PBP2_TMBP_like"/>
    <property type="match status" value="1"/>
</dbReference>
<protein>
    <submittedName>
        <fullName evidence="5">Uncharacterized protein</fullName>
    </submittedName>
</protein>
<evidence type="ECO:0000313" key="5">
    <source>
        <dbReference type="EMBL" id="KMW18580.1"/>
    </source>
</evidence>
<dbReference type="GO" id="GO:0015768">
    <property type="term" value="P:maltose transport"/>
    <property type="evidence" value="ECO:0007669"/>
    <property type="project" value="TreeGrafter"/>
</dbReference>
<keyword evidence="2" id="KW-0813">Transport</keyword>
<feature type="signal peptide" evidence="4">
    <location>
        <begin position="1"/>
        <end position="26"/>
    </location>
</feature>
<comment type="similarity">
    <text evidence="1">Belongs to the bacterial solute-binding protein 1 family.</text>
</comment>
<dbReference type="AlphaFoldDB" id="A0A0J9ES07"/>
<proteinExistence type="inferred from homology"/>
<evidence type="ECO:0000256" key="3">
    <source>
        <dbReference type="ARBA" id="ARBA00022729"/>
    </source>
</evidence>
<dbReference type="Gene3D" id="3.40.190.10">
    <property type="entry name" value="Periplasmic binding protein-like II"/>
    <property type="match status" value="2"/>
</dbReference>
<dbReference type="GO" id="GO:0042956">
    <property type="term" value="P:maltodextrin transmembrane transport"/>
    <property type="evidence" value="ECO:0007669"/>
    <property type="project" value="TreeGrafter"/>
</dbReference>
<dbReference type="PATRIC" id="fig|742734.4.peg.2881"/>
<dbReference type="GO" id="GO:0055052">
    <property type="term" value="C:ATP-binding cassette (ABC) transporter complex, substrate-binding subunit-containing"/>
    <property type="evidence" value="ECO:0007669"/>
    <property type="project" value="TreeGrafter"/>
</dbReference>